<keyword evidence="10" id="KW-1185">Reference proteome</keyword>
<evidence type="ECO:0000256" key="4">
    <source>
        <dbReference type="ARBA" id="ARBA00022989"/>
    </source>
</evidence>
<feature type="transmembrane region" description="Helical" evidence="7">
    <location>
        <begin position="189"/>
        <end position="210"/>
    </location>
</feature>
<dbReference type="InterPro" id="IPR020846">
    <property type="entry name" value="MFS_dom"/>
</dbReference>
<dbReference type="InterPro" id="IPR036259">
    <property type="entry name" value="MFS_trans_sf"/>
</dbReference>
<feature type="transmembrane region" description="Helical" evidence="7">
    <location>
        <begin position="522"/>
        <end position="547"/>
    </location>
</feature>
<evidence type="ECO:0000256" key="5">
    <source>
        <dbReference type="ARBA" id="ARBA00023136"/>
    </source>
</evidence>
<keyword evidence="5 7" id="KW-0472">Membrane</keyword>
<accession>A0A6A6R0F3</accession>
<name>A0A6A6R0F3_9PEZI</name>
<comment type="similarity">
    <text evidence="2">Belongs to the major facilitator superfamily.</text>
</comment>
<dbReference type="Proteomes" id="UP000799750">
    <property type="component" value="Unassembled WGS sequence"/>
</dbReference>
<evidence type="ECO:0000256" key="3">
    <source>
        <dbReference type="ARBA" id="ARBA00022692"/>
    </source>
</evidence>
<feature type="domain" description="Major facilitator superfamily (MFS) profile" evidence="8">
    <location>
        <begin position="155"/>
        <end position="585"/>
    </location>
</feature>
<feature type="transmembrane region" description="Helical" evidence="7">
    <location>
        <begin position="491"/>
        <end position="515"/>
    </location>
</feature>
<dbReference type="SUPFAM" id="SSF103473">
    <property type="entry name" value="MFS general substrate transporter"/>
    <property type="match status" value="1"/>
</dbReference>
<organism evidence="9 10">
    <name type="scientific">Lophium mytilinum</name>
    <dbReference type="NCBI Taxonomy" id="390894"/>
    <lineage>
        <taxon>Eukaryota</taxon>
        <taxon>Fungi</taxon>
        <taxon>Dikarya</taxon>
        <taxon>Ascomycota</taxon>
        <taxon>Pezizomycotina</taxon>
        <taxon>Dothideomycetes</taxon>
        <taxon>Pleosporomycetidae</taxon>
        <taxon>Mytilinidiales</taxon>
        <taxon>Mytilinidiaceae</taxon>
        <taxon>Lophium</taxon>
    </lineage>
</organism>
<evidence type="ECO:0000259" key="8">
    <source>
        <dbReference type="PROSITE" id="PS50850"/>
    </source>
</evidence>
<dbReference type="Pfam" id="PF07690">
    <property type="entry name" value="MFS_1"/>
    <property type="match status" value="1"/>
</dbReference>
<feature type="transmembrane region" description="Helical" evidence="7">
    <location>
        <begin position="153"/>
        <end position="177"/>
    </location>
</feature>
<dbReference type="InterPro" id="IPR011701">
    <property type="entry name" value="MFS"/>
</dbReference>
<feature type="transmembrane region" description="Helical" evidence="7">
    <location>
        <begin position="379"/>
        <end position="404"/>
    </location>
</feature>
<proteinExistence type="inferred from homology"/>
<keyword evidence="4 7" id="KW-1133">Transmembrane helix</keyword>
<dbReference type="CDD" id="cd17323">
    <property type="entry name" value="MFS_Tpo1_MDR_like"/>
    <property type="match status" value="1"/>
</dbReference>
<evidence type="ECO:0000256" key="2">
    <source>
        <dbReference type="ARBA" id="ARBA00008335"/>
    </source>
</evidence>
<dbReference type="FunFam" id="1.20.1250.20:FF:000011">
    <property type="entry name" value="MFS multidrug transporter, putative"/>
    <property type="match status" value="1"/>
</dbReference>
<dbReference type="PANTHER" id="PTHR23502">
    <property type="entry name" value="MAJOR FACILITATOR SUPERFAMILY"/>
    <property type="match status" value="1"/>
</dbReference>
<feature type="transmembrane region" description="Helical" evidence="7">
    <location>
        <begin position="222"/>
        <end position="241"/>
    </location>
</feature>
<feature type="transmembrane region" description="Helical" evidence="7">
    <location>
        <begin position="247"/>
        <end position="268"/>
    </location>
</feature>
<dbReference type="PROSITE" id="PS50850">
    <property type="entry name" value="MFS"/>
    <property type="match status" value="1"/>
</dbReference>
<protein>
    <submittedName>
        <fullName evidence="9">Bicyclomycin resistance protein</fullName>
    </submittedName>
</protein>
<evidence type="ECO:0000256" key="1">
    <source>
        <dbReference type="ARBA" id="ARBA00004141"/>
    </source>
</evidence>
<sequence>MSNPSPPIHEASIVHSPTGLSEQGIRQEAVTEGHDADIATNDGFVLNEEGELQLQRSISRRHSLSRQNTGASQKEEGPRKTLSSTLQKTFSRSSNAASLPHHVRNVPKDLEAAALSTSFNSEEEKADFEKNTVWWDGPNDPANPRNWSTRRKAANIILISFITLLTPLASSICAPAIPEIMVEFGIKSSSLAAFVVSVYVLGFALGPLVIAPLSEVFGRVPIYHICNVCFVLCTVGCAKATSTGMLIAFRLLCGIFGSCPLTNGGGSIHDLVPAEQRGKVAGVFGLGPLMGPIIGPIGGGFLGQAKGWRWVFWLLTIVSGASTLLCFVSMKETYAPVILERKTRALRASTGNLELRSRLDTGRTTYDLIRHSLLRPLKILFLSPVVIAFSLYLAIVYGYIYLLFTTITPMYKTVYGWNTGVTGLAYLGFGIGSLLSLFIFSHYSDKLMQKRAAADNTTAVKPEYRLPPMIYGSVALPIGLFWYGWSADQHIHWIMPIIGTVFVGMGMLLIFMCTLTYIVDSFALYAASALAANTMLRSVVGAVLPLAGTPMYQALGIGWGNSLLGFIAVALIPLPIVFGKYGEYLRTKFEIKDL</sequence>
<dbReference type="Gene3D" id="1.20.1250.20">
    <property type="entry name" value="MFS general substrate transporter like domains"/>
    <property type="match status" value="1"/>
</dbReference>
<evidence type="ECO:0000313" key="9">
    <source>
        <dbReference type="EMBL" id="KAF2496897.1"/>
    </source>
</evidence>
<feature type="transmembrane region" description="Helical" evidence="7">
    <location>
        <begin position="559"/>
        <end position="578"/>
    </location>
</feature>
<dbReference type="OrthoDB" id="5296287at2759"/>
<dbReference type="GO" id="GO:0022857">
    <property type="term" value="F:transmembrane transporter activity"/>
    <property type="evidence" value="ECO:0007669"/>
    <property type="project" value="InterPro"/>
</dbReference>
<feature type="transmembrane region" description="Helical" evidence="7">
    <location>
        <begin position="464"/>
        <end position="485"/>
    </location>
</feature>
<feature type="compositionally biased region" description="Polar residues" evidence="6">
    <location>
        <begin position="81"/>
        <end position="97"/>
    </location>
</feature>
<dbReference type="GO" id="GO:0016020">
    <property type="term" value="C:membrane"/>
    <property type="evidence" value="ECO:0007669"/>
    <property type="project" value="UniProtKB-SubCell"/>
</dbReference>
<reference evidence="9" key="1">
    <citation type="journal article" date="2020" name="Stud. Mycol.">
        <title>101 Dothideomycetes genomes: a test case for predicting lifestyles and emergence of pathogens.</title>
        <authorList>
            <person name="Haridas S."/>
            <person name="Albert R."/>
            <person name="Binder M."/>
            <person name="Bloem J."/>
            <person name="Labutti K."/>
            <person name="Salamov A."/>
            <person name="Andreopoulos B."/>
            <person name="Baker S."/>
            <person name="Barry K."/>
            <person name="Bills G."/>
            <person name="Bluhm B."/>
            <person name="Cannon C."/>
            <person name="Castanera R."/>
            <person name="Culley D."/>
            <person name="Daum C."/>
            <person name="Ezra D."/>
            <person name="Gonzalez J."/>
            <person name="Henrissat B."/>
            <person name="Kuo A."/>
            <person name="Liang C."/>
            <person name="Lipzen A."/>
            <person name="Lutzoni F."/>
            <person name="Magnuson J."/>
            <person name="Mondo S."/>
            <person name="Nolan M."/>
            <person name="Ohm R."/>
            <person name="Pangilinan J."/>
            <person name="Park H.-J."/>
            <person name="Ramirez L."/>
            <person name="Alfaro M."/>
            <person name="Sun H."/>
            <person name="Tritt A."/>
            <person name="Yoshinaga Y."/>
            <person name="Zwiers L.-H."/>
            <person name="Turgeon B."/>
            <person name="Goodwin S."/>
            <person name="Spatafora J."/>
            <person name="Crous P."/>
            <person name="Grigoriev I."/>
        </authorList>
    </citation>
    <scope>NUCLEOTIDE SEQUENCE</scope>
    <source>
        <strain evidence="9">CBS 269.34</strain>
    </source>
</reference>
<dbReference type="PANTHER" id="PTHR23502:SF68">
    <property type="entry name" value="MULTIDRUG TRANSPORTER, PUTATIVE (AFU_ORTHOLOGUE AFUA_3G01120)-RELATED"/>
    <property type="match status" value="1"/>
</dbReference>
<feature type="transmembrane region" description="Helical" evidence="7">
    <location>
        <begin position="280"/>
        <end position="298"/>
    </location>
</feature>
<dbReference type="AlphaFoldDB" id="A0A6A6R0F3"/>
<dbReference type="EMBL" id="MU004187">
    <property type="protein sequence ID" value="KAF2496897.1"/>
    <property type="molecule type" value="Genomic_DNA"/>
</dbReference>
<evidence type="ECO:0000256" key="6">
    <source>
        <dbReference type="SAM" id="MobiDB-lite"/>
    </source>
</evidence>
<feature type="transmembrane region" description="Helical" evidence="7">
    <location>
        <begin position="424"/>
        <end position="443"/>
    </location>
</feature>
<feature type="region of interest" description="Disordered" evidence="6">
    <location>
        <begin position="56"/>
        <end position="101"/>
    </location>
</feature>
<gene>
    <name evidence="9" type="ORF">BU16DRAFT_571865</name>
</gene>
<evidence type="ECO:0000313" key="10">
    <source>
        <dbReference type="Proteomes" id="UP000799750"/>
    </source>
</evidence>
<feature type="region of interest" description="Disordered" evidence="6">
    <location>
        <begin position="1"/>
        <end position="27"/>
    </location>
</feature>
<comment type="subcellular location">
    <subcellularLocation>
        <location evidence="1">Membrane</location>
        <topology evidence="1">Multi-pass membrane protein</topology>
    </subcellularLocation>
</comment>
<keyword evidence="3 7" id="KW-0812">Transmembrane</keyword>
<evidence type="ECO:0000256" key="7">
    <source>
        <dbReference type="SAM" id="Phobius"/>
    </source>
</evidence>
<feature type="transmembrane region" description="Helical" evidence="7">
    <location>
        <begin position="310"/>
        <end position="328"/>
    </location>
</feature>